<dbReference type="Pfam" id="PF10265">
    <property type="entry name" value="Miga"/>
    <property type="match status" value="1"/>
</dbReference>
<dbReference type="InterPro" id="IPR019392">
    <property type="entry name" value="Miga"/>
</dbReference>
<dbReference type="InParanoid" id="F2U9T2"/>
<organism evidence="11">
    <name type="scientific">Salpingoeca rosetta (strain ATCC 50818 / BSB-021)</name>
    <dbReference type="NCBI Taxonomy" id="946362"/>
    <lineage>
        <taxon>Eukaryota</taxon>
        <taxon>Choanoflagellata</taxon>
        <taxon>Craspedida</taxon>
        <taxon>Salpingoecidae</taxon>
        <taxon>Salpingoeca</taxon>
    </lineage>
</organism>
<evidence type="ECO:0000256" key="1">
    <source>
        <dbReference type="ARBA" id="ARBA00004294"/>
    </source>
</evidence>
<evidence type="ECO:0000256" key="2">
    <source>
        <dbReference type="ARBA" id="ARBA00008969"/>
    </source>
</evidence>
<feature type="region of interest" description="Disordered" evidence="8">
    <location>
        <begin position="134"/>
        <end position="189"/>
    </location>
</feature>
<evidence type="ECO:0000256" key="7">
    <source>
        <dbReference type="ARBA" id="ARBA00023136"/>
    </source>
</evidence>
<dbReference type="GO" id="GO:0008053">
    <property type="term" value="P:mitochondrial fusion"/>
    <property type="evidence" value="ECO:0007669"/>
    <property type="project" value="InterPro"/>
</dbReference>
<keyword evidence="5 9" id="KW-1133">Transmembrane helix</keyword>
<dbReference type="OrthoDB" id="8880065at2759"/>
<dbReference type="KEGG" id="sre:PTSG_04823"/>
<comment type="similarity">
    <text evidence="2">Belongs to the mitoguardin family.</text>
</comment>
<feature type="transmembrane region" description="Helical" evidence="9">
    <location>
        <begin position="6"/>
        <end position="24"/>
    </location>
</feature>
<evidence type="ECO:0000256" key="5">
    <source>
        <dbReference type="ARBA" id="ARBA00022989"/>
    </source>
</evidence>
<evidence type="ECO:0000256" key="9">
    <source>
        <dbReference type="SAM" id="Phobius"/>
    </source>
</evidence>
<reference evidence="10" key="1">
    <citation type="submission" date="2009-08" db="EMBL/GenBank/DDBJ databases">
        <title>Annotation of Salpingoeca rosetta.</title>
        <authorList>
            <consortium name="The Broad Institute Genome Sequencing Platform"/>
            <person name="Russ C."/>
            <person name="Cuomo C."/>
            <person name="Burger G."/>
            <person name="Gray M.W."/>
            <person name="Holland P.W.H."/>
            <person name="King N."/>
            <person name="Lang F.B.F."/>
            <person name="Roger A.J."/>
            <person name="Ruiz-Trillo I."/>
            <person name="Young S.K."/>
            <person name="Zeng Q."/>
            <person name="Gargeya S."/>
            <person name="Alvarado L."/>
            <person name="Berlin A."/>
            <person name="Chapman S.B."/>
            <person name="Chen Z."/>
            <person name="Freedman E."/>
            <person name="Gellesch M."/>
            <person name="Goldberg J."/>
            <person name="Griggs A."/>
            <person name="Gujja S."/>
            <person name="Heilman E."/>
            <person name="Heiman D."/>
            <person name="Howarth C."/>
            <person name="Mehta T."/>
            <person name="Neiman D."/>
            <person name="Pearson M."/>
            <person name="Roberts A."/>
            <person name="Saif S."/>
            <person name="Shea T."/>
            <person name="Shenoy N."/>
            <person name="Sisk P."/>
            <person name="Stolte C."/>
            <person name="Sykes S."/>
            <person name="White J."/>
            <person name="Yandava C."/>
            <person name="Haas B."/>
            <person name="Nusbaum C."/>
            <person name="Birren B."/>
        </authorList>
    </citation>
    <scope>NUCLEOTIDE SEQUENCE [LARGE SCALE GENOMIC DNA]</scope>
    <source>
        <strain evidence="10">ATCC 50818</strain>
    </source>
</reference>
<evidence type="ECO:0000313" key="11">
    <source>
        <dbReference type="Proteomes" id="UP000007799"/>
    </source>
</evidence>
<keyword evidence="7 9" id="KW-0472">Membrane</keyword>
<name>F2U9T2_SALR5</name>
<dbReference type="PANTHER" id="PTHR21508:SF5">
    <property type="entry name" value="MITOGUARDIN"/>
    <property type="match status" value="1"/>
</dbReference>
<feature type="region of interest" description="Disordered" evidence="8">
    <location>
        <begin position="202"/>
        <end position="323"/>
    </location>
</feature>
<comment type="subcellular location">
    <subcellularLocation>
        <location evidence="1">Mitochondrion outer membrane</location>
    </subcellularLocation>
</comment>
<sequence>MRPAQQATTFAFGAAMMALLMWLLRRRQQQKKVLTTGASSSGSEGTDQAGQAGDGQRDAAVEGLYAVCTRIETALVSATRSGDARRMRRLRRVLRRVYDALETFEGADGMAGQRGGAVSLGQFRLAQLDRLCEAGTDDTGTTPEHTHARARQGKARWPGDGGDDDDDDDDDDDGRYDSDADAFGSGYDDEYAASDASFQSARSTMSAFEDNDDEDDASRAGDMISSTQQQQQLEDDDGEHGRHRHRHRRHRHHSHHSHHRRVHHRSKSRKRPGRKQAAAAAVARKETAEAGEAAGEPTRVPRSAEAKQAEKKEEEVEEEEGGVSVYEEALALAQQGDVPCRVERTEETGCADRTDFLTRLHCVREASDLMMGDKEFRVWFTRFGRDLLGSLVEKGGGNLNTFHTAYDNMMSFLDQVSQEGRTSSLLDELKPRGVVRLSLFDAVVDIILLDAFDDMKNLPGTVTSVLQNSWIPTSVKQNTLNTAIWSVISAKERTSPPDGLLKRLYSIFKVLSPVLACGLMGCSSQPRFKELCEDFKAFVEKGTRDWFQFDKDKYTSHAALAEDMKHLWYRKADEAKQIVAKYQ</sequence>
<feature type="region of interest" description="Disordered" evidence="8">
    <location>
        <begin position="33"/>
        <end position="55"/>
    </location>
</feature>
<feature type="compositionally biased region" description="Acidic residues" evidence="8">
    <location>
        <begin position="161"/>
        <end position="174"/>
    </location>
</feature>
<dbReference type="PANTHER" id="PTHR21508">
    <property type="entry name" value="MITOGUARDIN"/>
    <property type="match status" value="1"/>
</dbReference>
<evidence type="ECO:0000256" key="8">
    <source>
        <dbReference type="SAM" id="MobiDB-lite"/>
    </source>
</evidence>
<dbReference type="AlphaFoldDB" id="F2U9T2"/>
<feature type="compositionally biased region" description="Basic and acidic residues" evidence="8">
    <location>
        <begin position="302"/>
        <end position="314"/>
    </location>
</feature>
<dbReference type="EMBL" id="GL832965">
    <property type="protein sequence ID" value="EGD73109.1"/>
    <property type="molecule type" value="Genomic_DNA"/>
</dbReference>
<dbReference type="eggNOG" id="KOG3831">
    <property type="taxonomic scope" value="Eukaryota"/>
</dbReference>
<protein>
    <submittedName>
        <fullName evidence="10">Uncharacterized protein</fullName>
    </submittedName>
</protein>
<dbReference type="GO" id="GO:0005741">
    <property type="term" value="C:mitochondrial outer membrane"/>
    <property type="evidence" value="ECO:0007669"/>
    <property type="project" value="UniProtKB-SubCell"/>
</dbReference>
<keyword evidence="6" id="KW-0496">Mitochondrion</keyword>
<dbReference type="Proteomes" id="UP000007799">
    <property type="component" value="Unassembled WGS sequence"/>
</dbReference>
<dbReference type="GeneID" id="16074718"/>
<keyword evidence="4" id="KW-1000">Mitochondrion outer membrane</keyword>
<evidence type="ECO:0000313" key="10">
    <source>
        <dbReference type="EMBL" id="EGD73109.1"/>
    </source>
</evidence>
<feature type="compositionally biased region" description="Basic residues" evidence="8">
    <location>
        <begin position="241"/>
        <end position="274"/>
    </location>
</feature>
<keyword evidence="11" id="KW-1185">Reference proteome</keyword>
<dbReference type="STRING" id="946362.F2U9T2"/>
<feature type="compositionally biased region" description="Low complexity" evidence="8">
    <location>
        <begin position="35"/>
        <end position="51"/>
    </location>
</feature>
<dbReference type="RefSeq" id="XP_004994140.1">
    <property type="nucleotide sequence ID" value="XM_004994083.1"/>
</dbReference>
<evidence type="ECO:0000256" key="6">
    <source>
        <dbReference type="ARBA" id="ARBA00023128"/>
    </source>
</evidence>
<evidence type="ECO:0000256" key="4">
    <source>
        <dbReference type="ARBA" id="ARBA00022787"/>
    </source>
</evidence>
<gene>
    <name evidence="10" type="ORF">PTSG_04823</name>
</gene>
<evidence type="ECO:0000256" key="3">
    <source>
        <dbReference type="ARBA" id="ARBA00022692"/>
    </source>
</evidence>
<accession>F2U9T2</accession>
<keyword evidence="3 9" id="KW-0812">Transmembrane</keyword>
<proteinExistence type="inferred from homology"/>